<dbReference type="EMBL" id="OZ004259">
    <property type="protein sequence ID" value="CAK7919533.1"/>
    <property type="molecule type" value="Genomic_DNA"/>
</dbReference>
<dbReference type="InterPro" id="IPR011009">
    <property type="entry name" value="Kinase-like_dom_sf"/>
</dbReference>
<keyword evidence="2 3" id="KW-0067">ATP-binding</keyword>
<feature type="region of interest" description="Disordered" evidence="5">
    <location>
        <begin position="1"/>
        <end position="32"/>
    </location>
</feature>
<evidence type="ECO:0000313" key="8">
    <source>
        <dbReference type="Proteomes" id="UP001497600"/>
    </source>
</evidence>
<evidence type="ECO:0000259" key="6">
    <source>
        <dbReference type="PROSITE" id="PS50011"/>
    </source>
</evidence>
<feature type="binding site" evidence="3">
    <location>
        <position position="84"/>
    </location>
    <ligand>
        <name>ATP</name>
        <dbReference type="ChEBI" id="CHEBI:30616"/>
    </ligand>
</feature>
<dbReference type="Gene3D" id="3.30.200.20">
    <property type="entry name" value="Phosphorylase Kinase, domain 1"/>
    <property type="match status" value="2"/>
</dbReference>
<keyword evidence="4" id="KW-0808">Transferase</keyword>
<protein>
    <recommendedName>
        <fullName evidence="6">Protein kinase domain-containing protein</fullName>
    </recommendedName>
</protein>
<organism evidence="7 8">
    <name type="scientific">[Candida] anglica</name>
    <dbReference type="NCBI Taxonomy" id="148631"/>
    <lineage>
        <taxon>Eukaryota</taxon>
        <taxon>Fungi</taxon>
        <taxon>Dikarya</taxon>
        <taxon>Ascomycota</taxon>
        <taxon>Saccharomycotina</taxon>
        <taxon>Pichiomycetes</taxon>
        <taxon>Debaryomycetaceae</taxon>
        <taxon>Kurtzmaniella</taxon>
    </lineage>
</organism>
<keyword evidence="4" id="KW-0418">Kinase</keyword>
<evidence type="ECO:0000256" key="5">
    <source>
        <dbReference type="SAM" id="MobiDB-lite"/>
    </source>
</evidence>
<gene>
    <name evidence="7" type="ORF">CAAN4_G18778</name>
</gene>
<comment type="similarity">
    <text evidence="4">Belongs to the protein kinase superfamily.</text>
</comment>
<reference evidence="7 8" key="1">
    <citation type="submission" date="2024-01" db="EMBL/GenBank/DDBJ databases">
        <authorList>
            <consortium name="Genoscope - CEA"/>
            <person name="William W."/>
        </authorList>
    </citation>
    <scope>NUCLEOTIDE SEQUENCE [LARGE SCALE GENOMIC DNA]</scope>
    <source>
        <strain evidence="7 8">29B2s-10</strain>
    </source>
</reference>
<keyword evidence="4" id="KW-0723">Serine/threonine-protein kinase</keyword>
<evidence type="ECO:0000256" key="4">
    <source>
        <dbReference type="RuleBase" id="RU000304"/>
    </source>
</evidence>
<evidence type="ECO:0000313" key="7">
    <source>
        <dbReference type="EMBL" id="CAK7919533.1"/>
    </source>
</evidence>
<evidence type="ECO:0000256" key="1">
    <source>
        <dbReference type="ARBA" id="ARBA00022741"/>
    </source>
</evidence>
<evidence type="ECO:0000256" key="2">
    <source>
        <dbReference type="ARBA" id="ARBA00022840"/>
    </source>
</evidence>
<dbReference type="SMART" id="SM00220">
    <property type="entry name" value="S_TKc"/>
    <property type="match status" value="1"/>
</dbReference>
<dbReference type="PROSITE" id="PS50011">
    <property type="entry name" value="PROTEIN_KINASE_DOM"/>
    <property type="match status" value="1"/>
</dbReference>
<feature type="domain" description="Protein kinase" evidence="6">
    <location>
        <begin position="51"/>
        <end position="426"/>
    </location>
</feature>
<keyword evidence="1 3" id="KW-0547">Nucleotide-binding</keyword>
<dbReference type="Pfam" id="PF00069">
    <property type="entry name" value="Pkinase"/>
    <property type="match status" value="1"/>
</dbReference>
<dbReference type="PROSITE" id="PS00107">
    <property type="entry name" value="PROTEIN_KINASE_ATP"/>
    <property type="match status" value="1"/>
</dbReference>
<dbReference type="PROSITE" id="PS00108">
    <property type="entry name" value="PROTEIN_KINASE_ST"/>
    <property type="match status" value="1"/>
</dbReference>
<name>A0ABP0EIT2_9ASCO</name>
<dbReference type="PANTHER" id="PTHR44167">
    <property type="entry name" value="OVARIAN-SPECIFIC SERINE/THREONINE-PROTEIN KINASE LOK-RELATED"/>
    <property type="match status" value="1"/>
</dbReference>
<dbReference type="Gene3D" id="1.10.510.10">
    <property type="entry name" value="Transferase(Phosphotransferase) domain 1"/>
    <property type="match status" value="1"/>
</dbReference>
<dbReference type="PANTHER" id="PTHR44167:SF24">
    <property type="entry name" value="SERINE_THREONINE-PROTEIN KINASE CHK2"/>
    <property type="match status" value="1"/>
</dbReference>
<sequence length="474" mass="54072">MPLTLLPLFEPTPKKTPPTTTTSSNSKNTPLPRAAMASSLSLDGCYINNQYRFVKKIGAGTYGLIYLVEDVHTQTLFAAKMVLKKPPPKQAGRSVDVDGNKRFIQTRLHDYFHSQPHQNVIASELDLNFLAQNCAECTLLREVALHLRVHEHPNIINIHKVLNVDKVAIVIIMDYYSQGDLFHNIIDKQIFVSPGDESSSHSTYRASEFERQLLMKNVILQLIDAIKYCASKSIFHCDLKPENIMINYNPSYRRRNHARANIIDYNEVQVVLIDFGLAMDNPLVCCNVCRGSSFYMAPERITNYTSSNLVKTLVDLTKYQSVDVCDLNQCTMNKYFPTLAGDIWSLAVLFINITCSRNPWPMASIESINDNQAFQNYILHNPQLLREILPISKQFNDLLNKVFVMDPSSRLSLEELAREMRRINFFHDYSYVEDEDSEENASEKSAELFSPNVCSESSEWLQTPLTSINHIEGK</sequence>
<evidence type="ECO:0000256" key="3">
    <source>
        <dbReference type="PROSITE-ProRule" id="PRU10141"/>
    </source>
</evidence>
<dbReference type="InterPro" id="IPR017441">
    <property type="entry name" value="Protein_kinase_ATP_BS"/>
</dbReference>
<accession>A0ABP0EIT2</accession>
<dbReference type="Proteomes" id="UP001497600">
    <property type="component" value="Chromosome G"/>
</dbReference>
<proteinExistence type="inferred from homology"/>
<keyword evidence="8" id="KW-1185">Reference proteome</keyword>
<dbReference type="InterPro" id="IPR000719">
    <property type="entry name" value="Prot_kinase_dom"/>
</dbReference>
<dbReference type="InterPro" id="IPR008271">
    <property type="entry name" value="Ser/Thr_kinase_AS"/>
</dbReference>
<dbReference type="SUPFAM" id="SSF56112">
    <property type="entry name" value="Protein kinase-like (PK-like)"/>
    <property type="match status" value="1"/>
</dbReference>